<gene>
    <name evidence="2" type="ORF">EWM64_g6666</name>
</gene>
<dbReference type="STRING" id="135208.A0A4Y9ZSV7"/>
<name>A0A4Y9ZSV7_9AGAM</name>
<accession>A0A4Y9ZSV7</accession>
<dbReference type="Proteomes" id="UP000298061">
    <property type="component" value="Unassembled WGS sequence"/>
</dbReference>
<proteinExistence type="predicted"/>
<comment type="caution">
    <text evidence="2">The sequence shown here is derived from an EMBL/GenBank/DDBJ whole genome shotgun (WGS) entry which is preliminary data.</text>
</comment>
<evidence type="ECO:0000313" key="3">
    <source>
        <dbReference type="Proteomes" id="UP000298061"/>
    </source>
</evidence>
<feature type="region of interest" description="Disordered" evidence="1">
    <location>
        <begin position="1"/>
        <end position="26"/>
    </location>
</feature>
<sequence>MQSVLTDIWSKDSMGTQAQSSKGKKKMLNIPCPGLMEYDDQHIPAYAEHTGAEGGGARSYLVIAEEWFKKEWTTLSKEQKNEVLDVQKHEHDHTTLDGQRTLPCSSCKELLNNACFRAIITKKKPDNKNYKFTNHQYRPGVLGSIYARVIEVKELIESADVKNSPAVKYTKGVLAGKYKDHNVFTGLVEAMVSKLNHEEHGVGMQNFRYAPAYDEFIHIISIQSPKVHQFLSEHLQWCAKILQV</sequence>
<dbReference type="OrthoDB" id="73076at2759"/>
<dbReference type="EMBL" id="SFCI01000939">
    <property type="protein sequence ID" value="TFY77344.1"/>
    <property type="molecule type" value="Genomic_DNA"/>
</dbReference>
<evidence type="ECO:0000256" key="1">
    <source>
        <dbReference type="SAM" id="MobiDB-lite"/>
    </source>
</evidence>
<dbReference type="AlphaFoldDB" id="A0A4Y9ZSV7"/>
<evidence type="ECO:0000313" key="2">
    <source>
        <dbReference type="EMBL" id="TFY77344.1"/>
    </source>
</evidence>
<reference evidence="2 3" key="1">
    <citation type="submission" date="2019-02" db="EMBL/GenBank/DDBJ databases">
        <title>Genome sequencing of the rare red list fungi Hericium alpestre (H. flagellum).</title>
        <authorList>
            <person name="Buettner E."/>
            <person name="Kellner H."/>
        </authorList>
    </citation>
    <scope>NUCLEOTIDE SEQUENCE [LARGE SCALE GENOMIC DNA]</scope>
    <source>
        <strain evidence="2 3">DSM 108284</strain>
    </source>
</reference>
<protein>
    <submittedName>
        <fullName evidence="2">Uncharacterized protein</fullName>
    </submittedName>
</protein>
<organism evidence="2 3">
    <name type="scientific">Hericium alpestre</name>
    <dbReference type="NCBI Taxonomy" id="135208"/>
    <lineage>
        <taxon>Eukaryota</taxon>
        <taxon>Fungi</taxon>
        <taxon>Dikarya</taxon>
        <taxon>Basidiomycota</taxon>
        <taxon>Agaricomycotina</taxon>
        <taxon>Agaricomycetes</taxon>
        <taxon>Russulales</taxon>
        <taxon>Hericiaceae</taxon>
        <taxon>Hericium</taxon>
    </lineage>
</organism>
<keyword evidence="3" id="KW-1185">Reference proteome</keyword>